<feature type="transmembrane region" description="Helical" evidence="7">
    <location>
        <begin position="187"/>
        <end position="209"/>
    </location>
</feature>
<dbReference type="OrthoDB" id="9807748at2"/>
<dbReference type="PANTHER" id="PTHR30065:SF1">
    <property type="entry name" value="SURFACE PRESENTATION OF ANTIGENS PROTEIN SPAR"/>
    <property type="match status" value="1"/>
</dbReference>
<evidence type="ECO:0000256" key="4">
    <source>
        <dbReference type="ARBA" id="ARBA00022692"/>
    </source>
</evidence>
<organism evidence="8 9">
    <name type="scientific">Motilimonas pumila</name>
    <dbReference type="NCBI Taxonomy" id="2303987"/>
    <lineage>
        <taxon>Bacteria</taxon>
        <taxon>Pseudomonadati</taxon>
        <taxon>Pseudomonadota</taxon>
        <taxon>Gammaproteobacteria</taxon>
        <taxon>Alteromonadales</taxon>
        <taxon>Alteromonadales genera incertae sedis</taxon>
        <taxon>Motilimonas</taxon>
    </lineage>
</organism>
<dbReference type="PRINTS" id="PR00953">
    <property type="entry name" value="TYPE3IMRPROT"/>
</dbReference>
<comment type="similarity">
    <text evidence="2 7">Belongs to the FliR/MopE/SpaR family.</text>
</comment>
<evidence type="ECO:0000256" key="6">
    <source>
        <dbReference type="ARBA" id="ARBA00023136"/>
    </source>
</evidence>
<feature type="transmembrane region" description="Helical" evidence="7">
    <location>
        <begin position="77"/>
        <end position="105"/>
    </location>
</feature>
<gene>
    <name evidence="8" type="ORF">D1Z90_11940</name>
</gene>
<keyword evidence="6 7" id="KW-0472">Membrane</keyword>
<reference evidence="8 9" key="2">
    <citation type="submission" date="2019-01" db="EMBL/GenBank/DDBJ databases">
        <title>Motilimonas pumilus sp. nov., isolated from the gut of sea cucumber (Apostichopus japonicus).</title>
        <authorList>
            <person name="Wang F.-Q."/>
            <person name="Ren L.-H."/>
            <person name="Lin Y.-W."/>
            <person name="Sun G.-H."/>
            <person name="Du Z.-J."/>
            <person name="Zhao J.-X."/>
            <person name="Liu X.-J."/>
            <person name="Liu L.-J."/>
        </authorList>
    </citation>
    <scope>NUCLEOTIDE SEQUENCE [LARGE SCALE GENOMIC DNA]</scope>
    <source>
        <strain evidence="8 9">PLHSC7-2</strain>
    </source>
</reference>
<dbReference type="AlphaFoldDB" id="A0A418YE89"/>
<comment type="subcellular location">
    <subcellularLocation>
        <location evidence="1 7">Cell membrane</location>
        <topology evidence="1 7">Multi-pass membrane protein</topology>
    </subcellularLocation>
</comment>
<feature type="transmembrane region" description="Helical" evidence="7">
    <location>
        <begin position="216"/>
        <end position="238"/>
    </location>
</feature>
<dbReference type="NCBIfam" id="TIGR01401">
    <property type="entry name" value="fliR_like_III"/>
    <property type="match status" value="1"/>
</dbReference>
<dbReference type="InterPro" id="IPR006304">
    <property type="entry name" value="T3SS_SpaR/YscT"/>
</dbReference>
<protein>
    <submittedName>
        <fullName evidence="8">EscT/YscT/HrcT family type III secretion system export apparatus protein</fullName>
    </submittedName>
</protein>
<evidence type="ECO:0000256" key="3">
    <source>
        <dbReference type="ARBA" id="ARBA00022475"/>
    </source>
</evidence>
<keyword evidence="3 7" id="KW-1003">Cell membrane</keyword>
<dbReference type="Proteomes" id="UP000283255">
    <property type="component" value="Unassembled WGS sequence"/>
</dbReference>
<comment type="caution">
    <text evidence="8">The sequence shown here is derived from an EMBL/GenBank/DDBJ whole genome shotgun (WGS) entry which is preliminary data.</text>
</comment>
<dbReference type="EMBL" id="QZCH01000014">
    <property type="protein sequence ID" value="RJG42794.1"/>
    <property type="molecule type" value="Genomic_DNA"/>
</dbReference>
<evidence type="ECO:0000313" key="8">
    <source>
        <dbReference type="EMBL" id="RJG42794.1"/>
    </source>
</evidence>
<feature type="transmembrane region" description="Helical" evidence="7">
    <location>
        <begin position="126"/>
        <end position="154"/>
    </location>
</feature>
<proteinExistence type="inferred from homology"/>
<sequence length="266" mass="29482">MSFPIELETIESVAQTYSLGLPRLFVVFMIMPVLSKRFLGGAMIRNCALMSIALFLYPVTEGSIPNELTLSNYFSIFIKEVVLGVVMGYIATVPFWVAQGVGFFIDNQRGAAMASMMNPLLGEQTSPLGLFLSQLLVTLFVISGALMALLVVLIQSYTIWPVGVLYPEFIDGLDTFALAQLDLLMELIVVLSAPVILAMFLAEFALALISRFAPQLNVFFLAMPVKSAVGFFVLVLYIRYLVDHLKDFIDKVPEQIIDFIQAPLLF</sequence>
<dbReference type="Pfam" id="PF01311">
    <property type="entry name" value="Bac_export_1"/>
    <property type="match status" value="1"/>
</dbReference>
<accession>A0A418YE89</accession>
<name>A0A418YE89_9GAMM</name>
<dbReference type="InterPro" id="IPR002010">
    <property type="entry name" value="T3SS_IM_R"/>
</dbReference>
<keyword evidence="4 7" id="KW-0812">Transmembrane</keyword>
<dbReference type="PANTHER" id="PTHR30065">
    <property type="entry name" value="FLAGELLAR BIOSYNTHETIC PROTEIN FLIR"/>
    <property type="match status" value="1"/>
</dbReference>
<reference evidence="8 9" key="1">
    <citation type="submission" date="2018-09" db="EMBL/GenBank/DDBJ databases">
        <authorList>
            <person name="Wang F."/>
        </authorList>
    </citation>
    <scope>NUCLEOTIDE SEQUENCE [LARGE SCALE GENOMIC DNA]</scope>
    <source>
        <strain evidence="8 9">PLHSC7-2</strain>
    </source>
</reference>
<evidence type="ECO:0000256" key="7">
    <source>
        <dbReference type="RuleBase" id="RU362072"/>
    </source>
</evidence>
<keyword evidence="5 7" id="KW-1133">Transmembrane helix</keyword>
<evidence type="ECO:0000256" key="5">
    <source>
        <dbReference type="ARBA" id="ARBA00022989"/>
    </source>
</evidence>
<evidence type="ECO:0000256" key="1">
    <source>
        <dbReference type="ARBA" id="ARBA00004651"/>
    </source>
</evidence>
<evidence type="ECO:0000313" key="9">
    <source>
        <dbReference type="Proteomes" id="UP000283255"/>
    </source>
</evidence>
<evidence type="ECO:0000256" key="2">
    <source>
        <dbReference type="ARBA" id="ARBA00009772"/>
    </source>
</evidence>
<dbReference type="GO" id="GO:0005886">
    <property type="term" value="C:plasma membrane"/>
    <property type="evidence" value="ECO:0007669"/>
    <property type="project" value="UniProtKB-SubCell"/>
</dbReference>
<dbReference type="RefSeq" id="WP_119910995.1">
    <property type="nucleotide sequence ID" value="NZ_QZCH01000014.1"/>
</dbReference>
<dbReference type="GO" id="GO:0006605">
    <property type="term" value="P:protein targeting"/>
    <property type="evidence" value="ECO:0007669"/>
    <property type="project" value="UniProtKB-UniRule"/>
</dbReference>
<keyword evidence="9" id="KW-1185">Reference proteome</keyword>
<feature type="transmembrane region" description="Helical" evidence="7">
    <location>
        <begin position="12"/>
        <end position="31"/>
    </location>
</feature>